<dbReference type="STRING" id="1754190.A0A1Y2CJF2"/>
<name>A0A1Y2CJF2_9FUNG</name>
<keyword evidence="1" id="KW-0175">Coiled coil</keyword>
<gene>
    <name evidence="3" type="ORF">LY90DRAFT_671255</name>
</gene>
<evidence type="ECO:0000313" key="4">
    <source>
        <dbReference type="Proteomes" id="UP000193920"/>
    </source>
</evidence>
<feature type="coiled-coil region" evidence="1">
    <location>
        <begin position="222"/>
        <end position="249"/>
    </location>
</feature>
<evidence type="ECO:0000313" key="3">
    <source>
        <dbReference type="EMBL" id="ORY47172.1"/>
    </source>
</evidence>
<evidence type="ECO:0000256" key="1">
    <source>
        <dbReference type="SAM" id="Coils"/>
    </source>
</evidence>
<dbReference type="Proteomes" id="UP000193920">
    <property type="component" value="Unassembled WGS sequence"/>
</dbReference>
<proteinExistence type="predicted"/>
<keyword evidence="4" id="KW-1185">Reference proteome</keyword>
<sequence length="320" mass="38164">MAKGKSKKKEASGVSTPPKSAKEGVVIPKQTLQKIIPLKNDLRIEDLDENILKERLELLNKELNYYKGKCKSLKSENEKLRDEIEENKKDTSEYIKYLEESKDKKQQEIDKIIEKANEEFQFYLNKKLERKNEYDKNMKSNRIKHETEIGRLTKSINQTKQEHDFEISNLERELLQNRVKIQRETEQTIKNMEAIAQEKASKYLNEYINLLDKDNSRLEVGLALAIKTTDKLMEEKDRLERENEYLRQENIYRDSLANIRLKRINKAIEKKKKNDIQHDADENLHKREKLLKLLARNNEITPELIDFVNKKLKWEDDEYL</sequence>
<dbReference type="OrthoDB" id="2129492at2759"/>
<dbReference type="PANTHER" id="PTHR14845">
    <property type="entry name" value="COILED-COIL DOMAIN-CONTAINING 166"/>
    <property type="match status" value="1"/>
</dbReference>
<feature type="coiled-coil region" evidence="1">
    <location>
        <begin position="44"/>
        <end position="118"/>
    </location>
</feature>
<reference evidence="3 4" key="1">
    <citation type="submission" date="2016-08" db="EMBL/GenBank/DDBJ databases">
        <title>A Parts List for Fungal Cellulosomes Revealed by Comparative Genomics.</title>
        <authorList>
            <consortium name="DOE Joint Genome Institute"/>
            <person name="Haitjema C.H."/>
            <person name="Gilmore S.P."/>
            <person name="Henske J.K."/>
            <person name="Solomon K.V."/>
            <person name="De Groot R."/>
            <person name="Kuo A."/>
            <person name="Mondo S.J."/>
            <person name="Salamov A.A."/>
            <person name="Labutti K."/>
            <person name="Zhao Z."/>
            <person name="Chiniquy J."/>
            <person name="Barry K."/>
            <person name="Brewer H.M."/>
            <person name="Purvine S.O."/>
            <person name="Wright A.T."/>
            <person name="Boxma B."/>
            <person name="Van Alen T."/>
            <person name="Hackstein J.H."/>
            <person name="Baker S.E."/>
            <person name="Grigoriev I.V."/>
            <person name="O'Malley M.A."/>
        </authorList>
    </citation>
    <scope>NUCLEOTIDE SEQUENCE [LARGE SCALE GENOMIC DNA]</scope>
    <source>
        <strain evidence="3 4">G1</strain>
    </source>
</reference>
<feature type="region of interest" description="Disordered" evidence="2">
    <location>
        <begin position="1"/>
        <end position="24"/>
    </location>
</feature>
<dbReference type="EMBL" id="MCOG01000105">
    <property type="protein sequence ID" value="ORY47172.1"/>
    <property type="molecule type" value="Genomic_DNA"/>
</dbReference>
<comment type="caution">
    <text evidence="3">The sequence shown here is derived from an EMBL/GenBank/DDBJ whole genome shotgun (WGS) entry which is preliminary data.</text>
</comment>
<protein>
    <recommendedName>
        <fullName evidence="5">DUF4515 domain-containing protein</fullName>
    </recommendedName>
</protein>
<organism evidence="3 4">
    <name type="scientific">Neocallimastix californiae</name>
    <dbReference type="NCBI Taxonomy" id="1754190"/>
    <lineage>
        <taxon>Eukaryota</taxon>
        <taxon>Fungi</taxon>
        <taxon>Fungi incertae sedis</taxon>
        <taxon>Chytridiomycota</taxon>
        <taxon>Chytridiomycota incertae sedis</taxon>
        <taxon>Neocallimastigomycetes</taxon>
        <taxon>Neocallimastigales</taxon>
        <taxon>Neocallimastigaceae</taxon>
        <taxon>Neocallimastix</taxon>
    </lineage>
</organism>
<dbReference type="AlphaFoldDB" id="A0A1Y2CJF2"/>
<evidence type="ECO:0008006" key="5">
    <source>
        <dbReference type="Google" id="ProtNLM"/>
    </source>
</evidence>
<dbReference type="PANTHER" id="PTHR14845:SF0">
    <property type="entry name" value="DUF4515 DOMAIN-CONTAINING PROTEIN"/>
    <property type="match status" value="1"/>
</dbReference>
<evidence type="ECO:0000256" key="2">
    <source>
        <dbReference type="SAM" id="MobiDB-lite"/>
    </source>
</evidence>
<accession>A0A1Y2CJF2</accession>